<gene>
    <name evidence="1" type="ORF">HNP84_005337</name>
</gene>
<protein>
    <submittedName>
        <fullName evidence="1">Uncharacterized protein</fullName>
    </submittedName>
</protein>
<dbReference type="Proteomes" id="UP000578449">
    <property type="component" value="Unassembled WGS sequence"/>
</dbReference>
<comment type="caution">
    <text evidence="1">The sequence shown here is derived from an EMBL/GenBank/DDBJ whole genome shotgun (WGS) entry which is preliminary data.</text>
</comment>
<proteinExistence type="predicted"/>
<dbReference type="RefSeq" id="WP_185052525.1">
    <property type="nucleotide sequence ID" value="NZ_BAABIX010000002.1"/>
</dbReference>
<reference evidence="1 2" key="1">
    <citation type="submission" date="2020-08" db="EMBL/GenBank/DDBJ databases">
        <title>Genomic Encyclopedia of Type Strains, Phase IV (KMG-IV): sequencing the most valuable type-strain genomes for metagenomic binning, comparative biology and taxonomic classification.</title>
        <authorList>
            <person name="Goeker M."/>
        </authorList>
    </citation>
    <scope>NUCLEOTIDE SEQUENCE [LARGE SCALE GENOMIC DNA]</scope>
    <source>
        <strain evidence="1 2">DSM 45615</strain>
    </source>
</reference>
<keyword evidence="2" id="KW-1185">Reference proteome</keyword>
<sequence>MTYVDAPGFAPWRARDLPIGGRVEALPAQMPLDRSGIPAIAHEECPVSGDDTPGTAEAAALAMDSDLVLLSAGRARSC</sequence>
<name>A0A840PCE1_9ACTN</name>
<dbReference type="EMBL" id="JACHGN010000011">
    <property type="protein sequence ID" value="MBB5135593.1"/>
    <property type="molecule type" value="Genomic_DNA"/>
</dbReference>
<evidence type="ECO:0000313" key="1">
    <source>
        <dbReference type="EMBL" id="MBB5135593.1"/>
    </source>
</evidence>
<evidence type="ECO:0000313" key="2">
    <source>
        <dbReference type="Proteomes" id="UP000578449"/>
    </source>
</evidence>
<dbReference type="AlphaFoldDB" id="A0A840PCE1"/>
<accession>A0A840PCE1</accession>
<organism evidence="1 2">
    <name type="scientific">Thermocatellispora tengchongensis</name>
    <dbReference type="NCBI Taxonomy" id="1073253"/>
    <lineage>
        <taxon>Bacteria</taxon>
        <taxon>Bacillati</taxon>
        <taxon>Actinomycetota</taxon>
        <taxon>Actinomycetes</taxon>
        <taxon>Streptosporangiales</taxon>
        <taxon>Streptosporangiaceae</taxon>
        <taxon>Thermocatellispora</taxon>
    </lineage>
</organism>